<reference evidence="3" key="1">
    <citation type="submission" date="2021-04" db="EMBL/GenBank/DDBJ databases">
        <title>Pseudaminobacter soli sp. nov., isolated from paddy soil contaminated by heavy metals.</title>
        <authorList>
            <person name="Zhang K."/>
        </authorList>
    </citation>
    <scope>NUCLEOTIDE SEQUENCE</scope>
    <source>
        <strain evidence="3">19-2017</strain>
    </source>
</reference>
<gene>
    <name evidence="3" type="ORF">KEU06_14865</name>
</gene>
<comment type="similarity">
    <text evidence="1">Belongs to the RelE toxin family.</text>
</comment>
<dbReference type="InterPro" id="IPR035093">
    <property type="entry name" value="RelE/ParE_toxin_dom_sf"/>
</dbReference>
<evidence type="ECO:0000256" key="1">
    <source>
        <dbReference type="ARBA" id="ARBA00006226"/>
    </source>
</evidence>
<dbReference type="RefSeq" id="WP_188255444.1">
    <property type="nucleotide sequence ID" value="NZ_JABVCF010000007.1"/>
</dbReference>
<dbReference type="InterPro" id="IPR051803">
    <property type="entry name" value="TA_system_RelE-like_toxin"/>
</dbReference>
<dbReference type="PANTHER" id="PTHR33755">
    <property type="entry name" value="TOXIN PARE1-RELATED"/>
    <property type="match status" value="1"/>
</dbReference>
<keyword evidence="4" id="KW-1185">Reference proteome</keyword>
<dbReference type="AlphaFoldDB" id="A0A942I2L9"/>
<name>A0A942I2L9_9HYPH</name>
<evidence type="ECO:0000313" key="4">
    <source>
        <dbReference type="Proteomes" id="UP000680348"/>
    </source>
</evidence>
<dbReference type="EMBL" id="JAGWCR010000007">
    <property type="protein sequence ID" value="MBS3649892.1"/>
    <property type="molecule type" value="Genomic_DNA"/>
</dbReference>
<protein>
    <submittedName>
        <fullName evidence="3">Type II toxin-antitoxin system RelE/ParE family toxin</fullName>
    </submittedName>
</protein>
<sequence>MREVVWSDDALQDFEASIAYIAVESPKAASLVAERIDTALNHLAEFPTGHQGRVRGTYEKIVQRTPYIVCYALSERRLTVLRIIHGARDWPDDSWPEEG</sequence>
<dbReference type="InterPro" id="IPR007712">
    <property type="entry name" value="RelE/ParE_toxin"/>
</dbReference>
<dbReference type="Pfam" id="PF05016">
    <property type="entry name" value="ParE_toxin"/>
    <property type="match status" value="1"/>
</dbReference>
<dbReference type="Gene3D" id="3.30.2310.20">
    <property type="entry name" value="RelE-like"/>
    <property type="match status" value="1"/>
</dbReference>
<organism evidence="3 4">
    <name type="scientific">Pseudaminobacter soli</name>
    <name type="common">ex Zhang et al. 2022</name>
    <dbReference type="NCBI Taxonomy" id="2831468"/>
    <lineage>
        <taxon>Bacteria</taxon>
        <taxon>Pseudomonadati</taxon>
        <taxon>Pseudomonadota</taxon>
        <taxon>Alphaproteobacteria</taxon>
        <taxon>Hyphomicrobiales</taxon>
        <taxon>Phyllobacteriaceae</taxon>
        <taxon>Pseudaminobacter</taxon>
    </lineage>
</organism>
<evidence type="ECO:0000313" key="3">
    <source>
        <dbReference type="EMBL" id="MBS3649892.1"/>
    </source>
</evidence>
<evidence type="ECO:0000256" key="2">
    <source>
        <dbReference type="ARBA" id="ARBA00022649"/>
    </source>
</evidence>
<dbReference type="PANTHER" id="PTHR33755:SF6">
    <property type="entry name" value="PLASMID STABILIZATION SYSTEM PROTEIN"/>
    <property type="match status" value="1"/>
</dbReference>
<dbReference type="Proteomes" id="UP000680348">
    <property type="component" value="Unassembled WGS sequence"/>
</dbReference>
<proteinExistence type="inferred from homology"/>
<accession>A0A942I2L9</accession>
<keyword evidence="2" id="KW-1277">Toxin-antitoxin system</keyword>
<comment type="caution">
    <text evidence="3">The sequence shown here is derived from an EMBL/GenBank/DDBJ whole genome shotgun (WGS) entry which is preliminary data.</text>
</comment>